<name>A0A3E2HCD7_SCYLI</name>
<feature type="compositionally biased region" description="Pro residues" evidence="2">
    <location>
        <begin position="29"/>
        <end position="38"/>
    </location>
</feature>
<feature type="region of interest" description="Disordered" evidence="2">
    <location>
        <begin position="1"/>
        <end position="232"/>
    </location>
</feature>
<feature type="non-terminal residue" evidence="3">
    <location>
        <position position="1"/>
    </location>
</feature>
<dbReference type="EMBL" id="NCSJ02000084">
    <property type="protein sequence ID" value="RFU31078.1"/>
    <property type="molecule type" value="Genomic_DNA"/>
</dbReference>
<feature type="compositionally biased region" description="Acidic residues" evidence="2">
    <location>
        <begin position="218"/>
        <end position="227"/>
    </location>
</feature>
<feature type="compositionally biased region" description="Low complexity" evidence="2">
    <location>
        <begin position="18"/>
        <end position="28"/>
    </location>
</feature>
<proteinExistence type="predicted"/>
<dbReference type="Proteomes" id="UP000258309">
    <property type="component" value="Unassembled WGS sequence"/>
</dbReference>
<evidence type="ECO:0000313" key="3">
    <source>
        <dbReference type="EMBL" id="RFU31078.1"/>
    </source>
</evidence>
<dbReference type="AlphaFoldDB" id="A0A3E2HCD7"/>
<dbReference type="OMA" id="QINTWIL"/>
<evidence type="ECO:0000256" key="2">
    <source>
        <dbReference type="SAM" id="MobiDB-lite"/>
    </source>
</evidence>
<evidence type="ECO:0000313" key="4">
    <source>
        <dbReference type="Proteomes" id="UP000258309"/>
    </source>
</evidence>
<feature type="compositionally biased region" description="Low complexity" evidence="2">
    <location>
        <begin position="166"/>
        <end position="181"/>
    </location>
</feature>
<organism evidence="3 4">
    <name type="scientific">Scytalidium lignicola</name>
    <name type="common">Hyphomycete</name>
    <dbReference type="NCBI Taxonomy" id="5539"/>
    <lineage>
        <taxon>Eukaryota</taxon>
        <taxon>Fungi</taxon>
        <taxon>Dikarya</taxon>
        <taxon>Ascomycota</taxon>
        <taxon>Pezizomycotina</taxon>
        <taxon>Leotiomycetes</taxon>
        <taxon>Leotiomycetes incertae sedis</taxon>
        <taxon>Scytalidium</taxon>
    </lineage>
</organism>
<protein>
    <submittedName>
        <fullName evidence="3">Uncharacterized protein</fullName>
    </submittedName>
</protein>
<feature type="compositionally biased region" description="Polar residues" evidence="2">
    <location>
        <begin position="69"/>
        <end position="84"/>
    </location>
</feature>
<dbReference type="STRING" id="5539.A0A3E2HCD7"/>
<accession>A0A3E2HCD7</accession>
<gene>
    <name evidence="3" type="ORF">B7463_g5256</name>
</gene>
<evidence type="ECO:0000256" key="1">
    <source>
        <dbReference type="SAM" id="Coils"/>
    </source>
</evidence>
<dbReference type="OrthoDB" id="3553547at2759"/>
<reference evidence="3 4" key="1">
    <citation type="submission" date="2018-05" db="EMBL/GenBank/DDBJ databases">
        <title>Draft genome sequence of Scytalidium lignicola DSM 105466, a ubiquitous saprotrophic fungus.</title>
        <authorList>
            <person name="Buettner E."/>
            <person name="Gebauer A.M."/>
            <person name="Hofrichter M."/>
            <person name="Liers C."/>
            <person name="Kellner H."/>
        </authorList>
    </citation>
    <scope>NUCLEOTIDE SEQUENCE [LARGE SCALE GENOMIC DNA]</scope>
    <source>
        <strain evidence="3 4">DSM 105466</strain>
    </source>
</reference>
<feature type="compositionally biased region" description="Basic and acidic residues" evidence="2">
    <location>
        <begin position="105"/>
        <end position="123"/>
    </location>
</feature>
<comment type="caution">
    <text evidence="3">The sequence shown here is derived from an EMBL/GenBank/DDBJ whole genome shotgun (WGS) entry which is preliminary data.</text>
</comment>
<feature type="non-terminal residue" evidence="3">
    <location>
        <position position="612"/>
    </location>
</feature>
<keyword evidence="1" id="KW-0175">Coiled coil</keyword>
<feature type="compositionally biased region" description="Basic and acidic residues" evidence="2">
    <location>
        <begin position="55"/>
        <end position="64"/>
    </location>
</feature>
<feature type="coiled-coil region" evidence="1">
    <location>
        <begin position="380"/>
        <end position="410"/>
    </location>
</feature>
<keyword evidence="4" id="KW-1185">Reference proteome</keyword>
<feature type="coiled-coil region" evidence="1">
    <location>
        <begin position="247"/>
        <end position="274"/>
    </location>
</feature>
<sequence length="612" mass="69263">MASSGRPRSRTEPPQISRPPAASFTFPSPSSPLPPRSWPPSEREFQHVANTHAQDNSRHADSTMRDATGNDNLAASSKHSSQPGYASPDATHDEDRFSTLSDSEVDSKDTSWKDDNPPSDDGRPPNVDSRSRLSSRPASGGYMSPDSAKSGQAHPIFIQSHSYDMVVSPPASPSRSSSPVSDGGHVQIIEPPPRSSRPSSRDGTPLRHDSGCFSARENEEEDPEVDVDTQARNIRARERVQIRRAQVTRTRQQVNESRQEVQSLRDQFRDVVAQLVKVADELMATNDTQGLKALAPYHERVRLVQDQLGPAEQSYGMLEMKLNSEEEKLEQEEHHFYSHNNIKLIPFPEDVLDQELSPLVKPYNPPDSDFQNLDLNNDMVKAYLAKIAEAETLKEEMQRLENKQYRLIQEETFRNKHNLQLSEESLAFLNQYPDIYEETVQNLQVTENELYALRERCIADDLFSESEYRYEPRDALIEEIDDEIREAHYRNPLFAAAAAATAGHFPDPGNKQRQINTWILQMVTDSSVEWLRLLSFIRWEYHKAGKSLDDVVDPDWSKLVINLWNSDDLGGDELELENKPNSSYDLLGASSFADQDHDTVGLTVGSEWSRLL</sequence>